<name>A0A1M6ENI5_9FLAO</name>
<gene>
    <name evidence="1" type="ORF">SAMN04488096_105180</name>
</gene>
<dbReference type="InterPro" id="IPR036291">
    <property type="entry name" value="NAD(P)-bd_dom_sf"/>
</dbReference>
<dbReference type="AlphaFoldDB" id="A0A1M6ENI5"/>
<dbReference type="SUPFAM" id="SSF51735">
    <property type="entry name" value="NAD(P)-binding Rossmann-fold domains"/>
    <property type="match status" value="1"/>
</dbReference>
<evidence type="ECO:0000313" key="2">
    <source>
        <dbReference type="Proteomes" id="UP000184225"/>
    </source>
</evidence>
<dbReference type="EMBL" id="FQYY01000005">
    <property type="protein sequence ID" value="SHI87075.1"/>
    <property type="molecule type" value="Genomic_DNA"/>
</dbReference>
<dbReference type="STRING" id="579105.SAMN04488096_105180"/>
<evidence type="ECO:0000313" key="1">
    <source>
        <dbReference type="EMBL" id="SHI87075.1"/>
    </source>
</evidence>
<dbReference type="Proteomes" id="UP000184225">
    <property type="component" value="Unassembled WGS sequence"/>
</dbReference>
<reference evidence="1 2" key="1">
    <citation type="submission" date="2016-11" db="EMBL/GenBank/DDBJ databases">
        <authorList>
            <person name="Jaros S."/>
            <person name="Januszkiewicz K."/>
            <person name="Wedrychowicz H."/>
        </authorList>
    </citation>
    <scope>NUCLEOTIDE SEQUENCE [LARGE SCALE GENOMIC DNA]</scope>
    <source>
        <strain evidence="1 2">DSM 21425</strain>
    </source>
</reference>
<keyword evidence="2" id="KW-1185">Reference proteome</keyword>
<dbReference type="RefSeq" id="WP_073150538.1">
    <property type="nucleotide sequence ID" value="NZ_FQYY01000005.1"/>
</dbReference>
<sequence>MKTVSILGCGWLGLPLAERLIEKRFTINGSTTTLDKIKILKSKGINSFYVELTEEEIKGEVFSFLNGVKILVIDIPPGLRKNPNSNFVKKAEHLIKKIELSCIEKVVFISSTSVFEDALDFPEYNETSIPNGKSNSAQQLLSVEKLLQSNSHFKTTIVRMGGLIGENRHPVKFLSGRKGISSGDAPVNLIQQKDCIALIEKVLELDAFAEVFHGVYPSHPTKKDYYQEQANDRNLELPEFDENSTSTGKIISSTFTEEKLNFSFTCEI</sequence>
<organism evidence="1 2">
    <name type="scientific">Mesonia phycicola</name>
    <dbReference type="NCBI Taxonomy" id="579105"/>
    <lineage>
        <taxon>Bacteria</taxon>
        <taxon>Pseudomonadati</taxon>
        <taxon>Bacteroidota</taxon>
        <taxon>Flavobacteriia</taxon>
        <taxon>Flavobacteriales</taxon>
        <taxon>Flavobacteriaceae</taxon>
        <taxon>Mesonia</taxon>
    </lineage>
</organism>
<dbReference type="OrthoDB" id="751203at2"/>
<dbReference type="Gene3D" id="3.40.50.720">
    <property type="entry name" value="NAD(P)-binding Rossmann-like Domain"/>
    <property type="match status" value="1"/>
</dbReference>
<proteinExistence type="predicted"/>
<accession>A0A1M6ENI5</accession>
<protein>
    <submittedName>
        <fullName evidence="1">Nucleoside-diphosphate-sugar epimerase</fullName>
    </submittedName>
</protein>